<dbReference type="Proteomes" id="UP000268084">
    <property type="component" value="Chromosome"/>
</dbReference>
<evidence type="ECO:0000313" key="2">
    <source>
        <dbReference type="Proteomes" id="UP000268084"/>
    </source>
</evidence>
<dbReference type="KEGG" id="nak:EH165_12380"/>
<sequence length="161" mass="17303">MTTSDGPAHPVSSLTIRTVDGDVFREWRTPDGELHDGPNGEPAQTEIWPEGNQITRYYTAGVATNGRGGKPATSWFSGDGSFGFERWTDGKLTDGPQGEPARVNVAEDGAIIVERWNDSLRNNGSSGEPAWLELNMDGSVTRSNSPVQGGAESLDLKWVLG</sequence>
<protein>
    <submittedName>
        <fullName evidence="1">Uncharacterized protein</fullName>
    </submittedName>
</protein>
<reference evidence="1 2" key="1">
    <citation type="submission" date="2018-11" db="EMBL/GenBank/DDBJ databases">
        <authorList>
            <person name="Da X."/>
        </authorList>
    </citation>
    <scope>NUCLEOTIDE SEQUENCE [LARGE SCALE GENOMIC DNA]</scope>
    <source>
        <strain evidence="1 2">S14-144</strain>
    </source>
</reference>
<keyword evidence="2" id="KW-1185">Reference proteome</keyword>
<proteinExistence type="predicted"/>
<gene>
    <name evidence="1" type="ORF">EH165_12380</name>
</gene>
<evidence type="ECO:0000313" key="1">
    <source>
        <dbReference type="EMBL" id="AZI58814.1"/>
    </source>
</evidence>
<name>A0A3G8ZWI9_9ACTN</name>
<dbReference type="EMBL" id="CP034170">
    <property type="protein sequence ID" value="AZI58814.1"/>
    <property type="molecule type" value="Genomic_DNA"/>
</dbReference>
<organism evidence="1 2">
    <name type="scientific">Nakamurella antarctica</name>
    <dbReference type="NCBI Taxonomy" id="1902245"/>
    <lineage>
        <taxon>Bacteria</taxon>
        <taxon>Bacillati</taxon>
        <taxon>Actinomycetota</taxon>
        <taxon>Actinomycetes</taxon>
        <taxon>Nakamurellales</taxon>
        <taxon>Nakamurellaceae</taxon>
        <taxon>Nakamurella</taxon>
    </lineage>
</organism>
<dbReference type="AlphaFoldDB" id="A0A3G8ZWI9"/>
<accession>A0A3G8ZWI9</accession>
<dbReference type="RefSeq" id="WP_124799718.1">
    <property type="nucleotide sequence ID" value="NZ_CP034170.1"/>
</dbReference>
<reference evidence="1 2" key="2">
    <citation type="submission" date="2018-12" db="EMBL/GenBank/DDBJ databases">
        <title>Nakamurella antarcticus sp. nov., isolated from Antarctica South Shetland Islands soil.</title>
        <authorList>
            <person name="Peng F."/>
        </authorList>
    </citation>
    <scope>NUCLEOTIDE SEQUENCE [LARGE SCALE GENOMIC DNA]</scope>
    <source>
        <strain evidence="1 2">S14-144</strain>
    </source>
</reference>